<gene>
    <name evidence="2" type="ORF">NDU88_002598</name>
</gene>
<evidence type="ECO:0000313" key="3">
    <source>
        <dbReference type="Proteomes" id="UP001066276"/>
    </source>
</evidence>
<feature type="region of interest" description="Disordered" evidence="1">
    <location>
        <begin position="34"/>
        <end position="61"/>
    </location>
</feature>
<accession>A0AAV7LGB5</accession>
<sequence length="116" mass="12374">MMWRHVPLGVPGINSGVEEDVWSDCVELDYEEDSLKEGEIVDSQGHRPREHRQQSGGAPTSILTAAVQPRSEAASRRAPADLPLLGGILHGGGARSAAMRILTPPTAILFMAGKPP</sequence>
<feature type="compositionally biased region" description="Basic and acidic residues" evidence="1">
    <location>
        <begin position="34"/>
        <end position="53"/>
    </location>
</feature>
<protein>
    <submittedName>
        <fullName evidence="2">Uncharacterized protein</fullName>
    </submittedName>
</protein>
<organism evidence="2 3">
    <name type="scientific">Pleurodeles waltl</name>
    <name type="common">Iberian ribbed newt</name>
    <dbReference type="NCBI Taxonomy" id="8319"/>
    <lineage>
        <taxon>Eukaryota</taxon>
        <taxon>Metazoa</taxon>
        <taxon>Chordata</taxon>
        <taxon>Craniata</taxon>
        <taxon>Vertebrata</taxon>
        <taxon>Euteleostomi</taxon>
        <taxon>Amphibia</taxon>
        <taxon>Batrachia</taxon>
        <taxon>Caudata</taxon>
        <taxon>Salamandroidea</taxon>
        <taxon>Salamandridae</taxon>
        <taxon>Pleurodelinae</taxon>
        <taxon>Pleurodeles</taxon>
    </lineage>
</organism>
<dbReference type="AlphaFoldDB" id="A0AAV7LGB5"/>
<keyword evidence="3" id="KW-1185">Reference proteome</keyword>
<proteinExistence type="predicted"/>
<comment type="caution">
    <text evidence="2">The sequence shown here is derived from an EMBL/GenBank/DDBJ whole genome shotgun (WGS) entry which is preliminary data.</text>
</comment>
<evidence type="ECO:0000313" key="2">
    <source>
        <dbReference type="EMBL" id="KAJ1089447.1"/>
    </source>
</evidence>
<dbReference type="Proteomes" id="UP001066276">
    <property type="component" value="Chromosome 11"/>
</dbReference>
<name>A0AAV7LGB5_PLEWA</name>
<evidence type="ECO:0000256" key="1">
    <source>
        <dbReference type="SAM" id="MobiDB-lite"/>
    </source>
</evidence>
<reference evidence="2" key="1">
    <citation type="journal article" date="2022" name="bioRxiv">
        <title>Sequencing and chromosome-scale assembly of the giantPleurodeles waltlgenome.</title>
        <authorList>
            <person name="Brown T."/>
            <person name="Elewa A."/>
            <person name="Iarovenko S."/>
            <person name="Subramanian E."/>
            <person name="Araus A.J."/>
            <person name="Petzold A."/>
            <person name="Susuki M."/>
            <person name="Suzuki K.-i.T."/>
            <person name="Hayashi T."/>
            <person name="Toyoda A."/>
            <person name="Oliveira C."/>
            <person name="Osipova E."/>
            <person name="Leigh N.D."/>
            <person name="Simon A."/>
            <person name="Yun M.H."/>
        </authorList>
    </citation>
    <scope>NUCLEOTIDE SEQUENCE</scope>
    <source>
        <strain evidence="2">20211129_DDA</strain>
        <tissue evidence="2">Liver</tissue>
    </source>
</reference>
<dbReference type="EMBL" id="JANPWB010000015">
    <property type="protein sequence ID" value="KAJ1089447.1"/>
    <property type="molecule type" value="Genomic_DNA"/>
</dbReference>